<dbReference type="AlphaFoldDB" id="A0A0C3F4E8"/>
<reference evidence="2" key="2">
    <citation type="submission" date="2015-01" db="EMBL/GenBank/DDBJ databases">
        <title>Evolutionary Origins and Diversification of the Mycorrhizal Mutualists.</title>
        <authorList>
            <consortium name="DOE Joint Genome Institute"/>
            <consortium name="Mycorrhizal Genomics Consortium"/>
            <person name="Kohler A."/>
            <person name="Kuo A."/>
            <person name="Nagy L.G."/>
            <person name="Floudas D."/>
            <person name="Copeland A."/>
            <person name="Barry K.W."/>
            <person name="Cichocki N."/>
            <person name="Veneault-Fourrey C."/>
            <person name="LaButti K."/>
            <person name="Lindquist E.A."/>
            <person name="Lipzen A."/>
            <person name="Lundell T."/>
            <person name="Morin E."/>
            <person name="Murat C."/>
            <person name="Riley R."/>
            <person name="Ohm R."/>
            <person name="Sun H."/>
            <person name="Tunlid A."/>
            <person name="Henrissat B."/>
            <person name="Grigoriev I.V."/>
            <person name="Hibbett D.S."/>
            <person name="Martin F."/>
        </authorList>
    </citation>
    <scope>NUCLEOTIDE SEQUENCE [LARGE SCALE GENOMIC DNA]</scope>
    <source>
        <strain evidence="2">F 1598</strain>
    </source>
</reference>
<proteinExistence type="predicted"/>
<evidence type="ECO:0000313" key="1">
    <source>
        <dbReference type="EMBL" id="KIM74756.1"/>
    </source>
</evidence>
<dbReference type="Proteomes" id="UP000054166">
    <property type="component" value="Unassembled WGS sequence"/>
</dbReference>
<dbReference type="HOGENOM" id="CLU_1982410_0_0_1"/>
<protein>
    <submittedName>
        <fullName evidence="1">Uncharacterized protein</fullName>
    </submittedName>
</protein>
<sequence>MFYLDNSQHPKFIMIHESLSKVLRVHRTHGGTGDQQNGEVYPLVFYTEDHFVVKLSIEQATLNGSRCPRLVRSSVPRCCEWPHKRRLCLTIIRIPLQPRGKTWCQIGNASLVLPASLVSGVRPHAP</sequence>
<gene>
    <name evidence="1" type="ORF">PILCRDRAFT_697074</name>
</gene>
<name>A0A0C3F4E8_PILCF</name>
<reference evidence="1 2" key="1">
    <citation type="submission" date="2014-04" db="EMBL/GenBank/DDBJ databases">
        <authorList>
            <consortium name="DOE Joint Genome Institute"/>
            <person name="Kuo A."/>
            <person name="Tarkka M."/>
            <person name="Buscot F."/>
            <person name="Kohler A."/>
            <person name="Nagy L.G."/>
            <person name="Floudas D."/>
            <person name="Copeland A."/>
            <person name="Barry K.W."/>
            <person name="Cichocki N."/>
            <person name="Veneault-Fourrey C."/>
            <person name="LaButti K."/>
            <person name="Lindquist E.A."/>
            <person name="Lipzen A."/>
            <person name="Lundell T."/>
            <person name="Morin E."/>
            <person name="Murat C."/>
            <person name="Sun H."/>
            <person name="Tunlid A."/>
            <person name="Henrissat B."/>
            <person name="Grigoriev I.V."/>
            <person name="Hibbett D.S."/>
            <person name="Martin F."/>
            <person name="Nordberg H.P."/>
            <person name="Cantor M.N."/>
            <person name="Hua S.X."/>
        </authorList>
    </citation>
    <scope>NUCLEOTIDE SEQUENCE [LARGE SCALE GENOMIC DNA]</scope>
    <source>
        <strain evidence="1 2">F 1598</strain>
    </source>
</reference>
<keyword evidence="2" id="KW-1185">Reference proteome</keyword>
<organism evidence="1 2">
    <name type="scientific">Piloderma croceum (strain F 1598)</name>
    <dbReference type="NCBI Taxonomy" id="765440"/>
    <lineage>
        <taxon>Eukaryota</taxon>
        <taxon>Fungi</taxon>
        <taxon>Dikarya</taxon>
        <taxon>Basidiomycota</taxon>
        <taxon>Agaricomycotina</taxon>
        <taxon>Agaricomycetes</taxon>
        <taxon>Agaricomycetidae</taxon>
        <taxon>Atheliales</taxon>
        <taxon>Atheliaceae</taxon>
        <taxon>Piloderma</taxon>
    </lineage>
</organism>
<accession>A0A0C3F4E8</accession>
<dbReference type="EMBL" id="KN833056">
    <property type="protein sequence ID" value="KIM74756.1"/>
    <property type="molecule type" value="Genomic_DNA"/>
</dbReference>
<dbReference type="InParanoid" id="A0A0C3F4E8"/>
<evidence type="ECO:0000313" key="2">
    <source>
        <dbReference type="Proteomes" id="UP000054166"/>
    </source>
</evidence>